<keyword evidence="6" id="KW-1185">Reference proteome</keyword>
<dbReference type="SMART" id="SM00248">
    <property type="entry name" value="ANK"/>
    <property type="match status" value="6"/>
</dbReference>
<keyword evidence="2 3" id="KW-0040">ANK repeat</keyword>
<evidence type="ECO:0000256" key="2">
    <source>
        <dbReference type="ARBA" id="ARBA00023043"/>
    </source>
</evidence>
<feature type="region of interest" description="Disordered" evidence="4">
    <location>
        <begin position="189"/>
        <end position="208"/>
    </location>
</feature>
<dbReference type="PANTHER" id="PTHR24171:SF8">
    <property type="entry name" value="BRCA1-ASSOCIATED RING DOMAIN PROTEIN 1"/>
    <property type="match status" value="1"/>
</dbReference>
<comment type="caution">
    <text evidence="5">The sequence shown here is derived from an EMBL/GenBank/DDBJ whole genome shotgun (WGS) entry which is preliminary data.</text>
</comment>
<dbReference type="InterPro" id="IPR002110">
    <property type="entry name" value="Ankyrin_rpt"/>
</dbReference>
<name>A0ABT6J9Y2_9GAMM</name>
<dbReference type="Proteomes" id="UP001156940">
    <property type="component" value="Unassembled WGS sequence"/>
</dbReference>
<dbReference type="Pfam" id="PF00023">
    <property type="entry name" value="Ank"/>
    <property type="match status" value="1"/>
</dbReference>
<feature type="repeat" description="ANK" evidence="3">
    <location>
        <begin position="287"/>
        <end position="323"/>
    </location>
</feature>
<proteinExistence type="predicted"/>
<dbReference type="EMBL" id="JARXRM010000035">
    <property type="protein sequence ID" value="MDH5823637.1"/>
    <property type="molecule type" value="Genomic_DNA"/>
</dbReference>
<dbReference type="SUPFAM" id="SSF48403">
    <property type="entry name" value="Ankyrin repeat"/>
    <property type="match status" value="2"/>
</dbReference>
<feature type="repeat" description="ANK" evidence="3">
    <location>
        <begin position="254"/>
        <end position="286"/>
    </location>
</feature>
<dbReference type="PANTHER" id="PTHR24171">
    <property type="entry name" value="ANKYRIN REPEAT DOMAIN-CONTAINING PROTEIN 39-RELATED"/>
    <property type="match status" value="1"/>
</dbReference>
<evidence type="ECO:0000256" key="3">
    <source>
        <dbReference type="PROSITE-ProRule" id="PRU00023"/>
    </source>
</evidence>
<dbReference type="Gene3D" id="1.25.40.20">
    <property type="entry name" value="Ankyrin repeat-containing domain"/>
    <property type="match status" value="2"/>
</dbReference>
<protein>
    <submittedName>
        <fullName evidence="5">Ankyrin repeat domain-containing protein</fullName>
    </submittedName>
</protein>
<dbReference type="InterPro" id="IPR036770">
    <property type="entry name" value="Ankyrin_rpt-contain_sf"/>
</dbReference>
<evidence type="ECO:0000313" key="5">
    <source>
        <dbReference type="EMBL" id="MDH5823637.1"/>
    </source>
</evidence>
<evidence type="ECO:0000256" key="1">
    <source>
        <dbReference type="ARBA" id="ARBA00022737"/>
    </source>
</evidence>
<dbReference type="PROSITE" id="PS50088">
    <property type="entry name" value="ANK_REPEAT"/>
    <property type="match status" value="6"/>
</dbReference>
<dbReference type="RefSeq" id="WP_280574879.1">
    <property type="nucleotide sequence ID" value="NZ_JARXRM010000035.1"/>
</dbReference>
<evidence type="ECO:0000256" key="4">
    <source>
        <dbReference type="SAM" id="MobiDB-lite"/>
    </source>
</evidence>
<gene>
    <name evidence="5" type="ORF">QFW77_11625</name>
</gene>
<feature type="repeat" description="ANK" evidence="3">
    <location>
        <begin position="45"/>
        <end position="77"/>
    </location>
</feature>
<organism evidence="5 6">
    <name type="scientific">Luteimonas endophytica</name>
    <dbReference type="NCBI Taxonomy" id="3042023"/>
    <lineage>
        <taxon>Bacteria</taxon>
        <taxon>Pseudomonadati</taxon>
        <taxon>Pseudomonadota</taxon>
        <taxon>Gammaproteobacteria</taxon>
        <taxon>Lysobacterales</taxon>
        <taxon>Lysobacteraceae</taxon>
        <taxon>Luteimonas</taxon>
    </lineage>
</organism>
<evidence type="ECO:0000313" key="6">
    <source>
        <dbReference type="Proteomes" id="UP001156940"/>
    </source>
</evidence>
<feature type="region of interest" description="Disordered" evidence="4">
    <location>
        <begin position="380"/>
        <end position="421"/>
    </location>
</feature>
<feature type="compositionally biased region" description="Low complexity" evidence="4">
    <location>
        <begin position="398"/>
        <end position="421"/>
    </location>
</feature>
<reference evidence="5 6" key="1">
    <citation type="submission" date="2023-04" db="EMBL/GenBank/DDBJ databases">
        <title>Luteimonas endophyticus RD2P54.</title>
        <authorList>
            <person name="Sun J.-Q."/>
        </authorList>
    </citation>
    <scope>NUCLEOTIDE SEQUENCE [LARGE SCALE GENOMIC DNA]</scope>
    <source>
        <strain evidence="5 6">RD2P54</strain>
    </source>
</reference>
<feature type="repeat" description="ANK" evidence="3">
    <location>
        <begin position="80"/>
        <end position="108"/>
    </location>
</feature>
<feature type="repeat" description="ANK" evidence="3">
    <location>
        <begin position="324"/>
        <end position="356"/>
    </location>
</feature>
<feature type="repeat" description="ANK" evidence="3">
    <location>
        <begin position="109"/>
        <end position="141"/>
    </location>
</feature>
<accession>A0ABT6J9Y2</accession>
<sequence length="421" mass="42938">MTHSRTARPQQPDNLFDAVARCETAAIHRLLAAGADPDEIDLHGYQSTPLAWACSHGDEAAVRALLEAGANPDVAAFDPPLAAAAAHGFAALVGLLIDAGADVDGADESGASALWIAAACGFADIARQLVEAGADRLHADHDGVSPADAARQAGHVALAEYLEDPGGFPPGHGFWRGSRKSARAAAAARRKAVAGKPPKAPTEPAEPEWTFSGGIARSQWATRDFPAVAAAGDTALAAAMLDVGLAPDWTQFRGTPTALMQAARSGELAMVELLLARGAQVDLATDEGATALHFALFKPSARVHAPVVERLLAAGADPDAVDGEGQRPLHRALVHGMAGIVAALIAAGADPFRPDRAGRAPADWAPTTGRHAAAIRKLLDAARAAAPQPQSSHSPGRSTRTTGPPGAAARASRPSASSTSA</sequence>
<dbReference type="PROSITE" id="PS50297">
    <property type="entry name" value="ANK_REP_REGION"/>
    <property type="match status" value="4"/>
</dbReference>
<feature type="compositionally biased region" description="Polar residues" evidence="4">
    <location>
        <begin position="388"/>
        <end position="397"/>
    </location>
</feature>
<dbReference type="Pfam" id="PF12796">
    <property type="entry name" value="Ank_2"/>
    <property type="match status" value="2"/>
</dbReference>
<keyword evidence="1" id="KW-0677">Repeat</keyword>